<evidence type="ECO:0000313" key="2">
    <source>
        <dbReference type="Proteomes" id="UP001497700"/>
    </source>
</evidence>
<accession>A0ACB9YNV0</accession>
<dbReference type="Proteomes" id="UP001497700">
    <property type="component" value="Unassembled WGS sequence"/>
</dbReference>
<sequence length="657" mass="72077">MPDTANQETTPPATVTSGRIKRNTACTSCRDAKVRCNPSQNSANPCQRCAKLRLTCLVDKTHKRVSRRSKLDELVQEIQSIKQSVNGQAASLPNQATEYEPITFKEPNPQRLGVPSPISVSTAPEVRPPAVATSDPATVAPSSAIHTPTSIPLIHTPGTEPILPRALGSQPFSGDDIDYYFQKYFEFYHPYMPIVQVRDPNKCYESGKLLFWVIIYIASRRYAKNPKVLPFLLESLKKDAFSTISIIPLSMASINALILLCTWIFPDVRFVNDPTSLFSSVCMNTALQLGIHTGKGAHPEYSHGVYQNSFSDKEASFTWAGYNIIAQRVSSSMGIPPLGGLFNQTVQNIIDGRTPFQVPSTFRVLLECQKFCNHLSKTMVACLEESRGVSPHIVQLLEDEWSAVRGLICSERADDLDNFNALQVQLEIQTYYLIPLPGYDPEALKRNVLRAYSTAQAVIRGCLELEQSTAFLRHLPHFHFRALLAAGCVVYRVLRSSYRGAVDPAAGGRSAADAIAACRRATLMDGDLPMRLGNLLESWQERLPHVRDDADLPPVSAFSHRLGASVSFDCMTRWKTDHQQQQQCRSRSCAPIGATVGAAVAPAGATQQGGGGGGETPAAGMLAGATMADPLQNIDWTFMDDFDWSFEPVMPVMGAPT</sequence>
<reference evidence="1 2" key="1">
    <citation type="journal article" date="2022" name="New Phytol.">
        <title>Ecological generalism drives hyperdiversity of secondary metabolite gene clusters in xylarialean endophytes.</title>
        <authorList>
            <person name="Franco M.E.E."/>
            <person name="Wisecaver J.H."/>
            <person name="Arnold A.E."/>
            <person name="Ju Y.M."/>
            <person name="Slot J.C."/>
            <person name="Ahrendt S."/>
            <person name="Moore L.P."/>
            <person name="Eastman K.E."/>
            <person name="Scott K."/>
            <person name="Konkel Z."/>
            <person name="Mondo S.J."/>
            <person name="Kuo A."/>
            <person name="Hayes R.D."/>
            <person name="Haridas S."/>
            <person name="Andreopoulos B."/>
            <person name="Riley R."/>
            <person name="LaButti K."/>
            <person name="Pangilinan J."/>
            <person name="Lipzen A."/>
            <person name="Amirebrahimi M."/>
            <person name="Yan J."/>
            <person name="Adam C."/>
            <person name="Keymanesh K."/>
            <person name="Ng V."/>
            <person name="Louie K."/>
            <person name="Northen T."/>
            <person name="Drula E."/>
            <person name="Henrissat B."/>
            <person name="Hsieh H.M."/>
            <person name="Youens-Clark K."/>
            <person name="Lutzoni F."/>
            <person name="Miadlikowska J."/>
            <person name="Eastwood D.C."/>
            <person name="Hamelin R.C."/>
            <person name="Grigoriev I.V."/>
            <person name="U'Ren J.M."/>
        </authorList>
    </citation>
    <scope>NUCLEOTIDE SEQUENCE [LARGE SCALE GENOMIC DNA]</scope>
    <source>
        <strain evidence="1 2">CBS 119005</strain>
    </source>
</reference>
<organism evidence="1 2">
    <name type="scientific">Hypoxylon rubiginosum</name>
    <dbReference type="NCBI Taxonomy" id="110542"/>
    <lineage>
        <taxon>Eukaryota</taxon>
        <taxon>Fungi</taxon>
        <taxon>Dikarya</taxon>
        <taxon>Ascomycota</taxon>
        <taxon>Pezizomycotina</taxon>
        <taxon>Sordariomycetes</taxon>
        <taxon>Xylariomycetidae</taxon>
        <taxon>Xylariales</taxon>
        <taxon>Hypoxylaceae</taxon>
        <taxon>Hypoxylon</taxon>
    </lineage>
</organism>
<name>A0ACB9YNV0_9PEZI</name>
<comment type="caution">
    <text evidence="1">The sequence shown here is derived from an EMBL/GenBank/DDBJ whole genome shotgun (WGS) entry which is preliminary data.</text>
</comment>
<evidence type="ECO:0000313" key="1">
    <source>
        <dbReference type="EMBL" id="KAI4861082.1"/>
    </source>
</evidence>
<keyword evidence="2" id="KW-1185">Reference proteome</keyword>
<gene>
    <name evidence="1" type="ORF">F4820DRAFT_465093</name>
</gene>
<dbReference type="EMBL" id="MU393563">
    <property type="protein sequence ID" value="KAI4861082.1"/>
    <property type="molecule type" value="Genomic_DNA"/>
</dbReference>
<proteinExistence type="predicted"/>
<protein>
    <submittedName>
        <fullName evidence="1">Uncharacterized protein</fullName>
    </submittedName>
</protein>